<evidence type="ECO:0000313" key="2">
    <source>
        <dbReference type="Proteomes" id="UP000550729"/>
    </source>
</evidence>
<dbReference type="EMBL" id="JABBNB010000016">
    <property type="protein sequence ID" value="NMO02723.1"/>
    <property type="molecule type" value="Genomic_DNA"/>
</dbReference>
<protein>
    <submittedName>
        <fullName evidence="1">Uncharacterized protein</fullName>
    </submittedName>
</protein>
<organism evidence="1 2">
    <name type="scientific">Gordonia asplenii</name>
    <dbReference type="NCBI Taxonomy" id="2725283"/>
    <lineage>
        <taxon>Bacteria</taxon>
        <taxon>Bacillati</taxon>
        <taxon>Actinomycetota</taxon>
        <taxon>Actinomycetes</taxon>
        <taxon>Mycobacteriales</taxon>
        <taxon>Gordoniaceae</taxon>
        <taxon>Gordonia</taxon>
    </lineage>
</organism>
<dbReference type="Proteomes" id="UP000550729">
    <property type="component" value="Unassembled WGS sequence"/>
</dbReference>
<reference evidence="1 2" key="1">
    <citation type="submission" date="2020-04" db="EMBL/GenBank/DDBJ databases">
        <title>Gordonia sp. nov. TBRC 11910.</title>
        <authorList>
            <person name="Suriyachadkun C."/>
        </authorList>
    </citation>
    <scope>NUCLEOTIDE SEQUENCE [LARGE SCALE GENOMIC DNA]</scope>
    <source>
        <strain evidence="1 2">TBRC 11910</strain>
    </source>
</reference>
<sequence length="88" mass="9724">MSHSQEVPAAELVVHRTEVTDDDLRACGVDLDHDFPGSSASEFKRYPVLSEGGWYMVIKHQPTLASVSREPWHLLGPITLTSSNLHIG</sequence>
<comment type="caution">
    <text evidence="1">The sequence shown here is derived from an EMBL/GenBank/DDBJ whole genome shotgun (WGS) entry which is preliminary data.</text>
</comment>
<dbReference type="RefSeq" id="WP_170195234.1">
    <property type="nucleotide sequence ID" value="NZ_JABBNB010000016.1"/>
</dbReference>
<dbReference type="AlphaFoldDB" id="A0A848L289"/>
<name>A0A848L289_9ACTN</name>
<keyword evidence="2" id="KW-1185">Reference proteome</keyword>
<accession>A0A848L289</accession>
<gene>
    <name evidence="1" type="ORF">HH308_16035</name>
</gene>
<evidence type="ECO:0000313" key="1">
    <source>
        <dbReference type="EMBL" id="NMO02723.1"/>
    </source>
</evidence>
<proteinExistence type="predicted"/>